<dbReference type="Pfam" id="PF13419">
    <property type="entry name" value="HAD_2"/>
    <property type="match status" value="1"/>
</dbReference>
<reference evidence="6 7" key="1">
    <citation type="submission" date="2014-12" db="EMBL/GenBank/DDBJ databases">
        <title>Draft genome sequences of 29 type strains of Enterococci.</title>
        <authorList>
            <person name="Zhong Z."/>
            <person name="Sun Z."/>
            <person name="Liu W."/>
            <person name="Zhang W."/>
            <person name="Zhang H."/>
        </authorList>
    </citation>
    <scope>NUCLEOTIDE SEQUENCE [LARGE SCALE GENOMIC DNA]</scope>
    <source>
        <strain evidence="6 7">DSM 17690</strain>
    </source>
</reference>
<keyword evidence="7" id="KW-1185">Reference proteome</keyword>
<dbReference type="NCBIfam" id="TIGR01549">
    <property type="entry name" value="HAD-SF-IA-v1"/>
    <property type="match status" value="1"/>
</dbReference>
<dbReference type="PANTHER" id="PTHR46193:SF18">
    <property type="entry name" value="HEXITOL PHOSPHATASE B"/>
    <property type="match status" value="1"/>
</dbReference>
<evidence type="ECO:0000256" key="3">
    <source>
        <dbReference type="ARBA" id="ARBA00022723"/>
    </source>
</evidence>
<protein>
    <submittedName>
        <fullName evidence="6">HAD hydrolase, family IA</fullName>
    </submittedName>
</protein>
<keyword evidence="6" id="KW-0378">Hydrolase</keyword>
<gene>
    <name evidence="6" type="ORF">RU93_GL002304</name>
</gene>
<dbReference type="SFLD" id="SFLDS00003">
    <property type="entry name" value="Haloacid_Dehalogenase"/>
    <property type="match status" value="1"/>
</dbReference>
<keyword evidence="5" id="KW-0119">Carbohydrate metabolism</keyword>
<evidence type="ECO:0000256" key="5">
    <source>
        <dbReference type="ARBA" id="ARBA00023277"/>
    </source>
</evidence>
<dbReference type="GO" id="GO:0016787">
    <property type="term" value="F:hydrolase activity"/>
    <property type="evidence" value="ECO:0007669"/>
    <property type="project" value="UniProtKB-KW"/>
</dbReference>
<dbReference type="NCBIfam" id="TIGR01509">
    <property type="entry name" value="HAD-SF-IA-v3"/>
    <property type="match status" value="1"/>
</dbReference>
<dbReference type="InterPro" id="IPR036412">
    <property type="entry name" value="HAD-like_sf"/>
</dbReference>
<dbReference type="Gene3D" id="3.40.50.1000">
    <property type="entry name" value="HAD superfamily/HAD-like"/>
    <property type="match status" value="1"/>
</dbReference>
<sequence length="221" mass="24226">MKAVIFDMDGVIVDSEPIWIASKQQMLREQGIEVPDAYHHQLFGMTLRTMWTKIQADFNLPLSVDACITRGEAIRQAMRKDLPVKSIPGSITLIQRLFEAGIPLAIASSSSNKDIALAVDALGIRPYFQVLVSGEDCARSKPFPDVFLKAADALGVKPETALVIEDAVNGVKAAKAAGMVCLGFENPAFTKQDLREADGIIRDLSLLTIEQCQQYFGEEQE</sequence>
<dbReference type="PRINTS" id="PR00413">
    <property type="entry name" value="HADHALOGNASE"/>
</dbReference>
<dbReference type="Proteomes" id="UP000182149">
    <property type="component" value="Unassembled WGS sequence"/>
</dbReference>
<evidence type="ECO:0000313" key="7">
    <source>
        <dbReference type="Proteomes" id="UP000182149"/>
    </source>
</evidence>
<dbReference type="STRING" id="328396.RU93_GL002304"/>
<dbReference type="RefSeq" id="WP_071874997.1">
    <property type="nucleotide sequence ID" value="NZ_JBHSHF010000015.1"/>
</dbReference>
<comment type="caution">
    <text evidence="6">The sequence shown here is derived from an EMBL/GenBank/DDBJ whole genome shotgun (WGS) entry which is preliminary data.</text>
</comment>
<dbReference type="InterPro" id="IPR051600">
    <property type="entry name" value="Beta-PGM-like"/>
</dbReference>
<organism evidence="6 7">
    <name type="scientific">Enterococcus aquimarinus</name>
    <dbReference type="NCBI Taxonomy" id="328396"/>
    <lineage>
        <taxon>Bacteria</taxon>
        <taxon>Bacillati</taxon>
        <taxon>Bacillota</taxon>
        <taxon>Bacilli</taxon>
        <taxon>Lactobacillales</taxon>
        <taxon>Enterococcaceae</taxon>
        <taxon>Enterococcus</taxon>
    </lineage>
</organism>
<evidence type="ECO:0000256" key="2">
    <source>
        <dbReference type="ARBA" id="ARBA00006171"/>
    </source>
</evidence>
<keyword evidence="4" id="KW-0460">Magnesium</keyword>
<dbReference type="AlphaFoldDB" id="A0A1L8QS24"/>
<comment type="cofactor">
    <cofactor evidence="1">
        <name>Mg(2+)</name>
        <dbReference type="ChEBI" id="CHEBI:18420"/>
    </cofactor>
</comment>
<proteinExistence type="inferred from homology"/>
<name>A0A1L8QS24_9ENTE</name>
<dbReference type="SFLD" id="SFLDG01135">
    <property type="entry name" value="C1.5.6:_HAD__Beta-PGM__Phospha"/>
    <property type="match status" value="1"/>
</dbReference>
<accession>A0A1L8QS24</accession>
<evidence type="ECO:0000256" key="1">
    <source>
        <dbReference type="ARBA" id="ARBA00001946"/>
    </source>
</evidence>
<dbReference type="OrthoDB" id="9797743at2"/>
<keyword evidence="3" id="KW-0479">Metal-binding</keyword>
<dbReference type="InterPro" id="IPR006439">
    <property type="entry name" value="HAD-SF_hydro_IA"/>
</dbReference>
<comment type="similarity">
    <text evidence="2">Belongs to the HAD-like hydrolase superfamily. CbbY/CbbZ/Gph/YieH family.</text>
</comment>
<dbReference type="SFLD" id="SFLDG01129">
    <property type="entry name" value="C1.5:_HAD__Beta-PGM__Phosphata"/>
    <property type="match status" value="1"/>
</dbReference>
<dbReference type="GO" id="GO:0046872">
    <property type="term" value="F:metal ion binding"/>
    <property type="evidence" value="ECO:0007669"/>
    <property type="project" value="UniProtKB-KW"/>
</dbReference>
<evidence type="ECO:0000256" key="4">
    <source>
        <dbReference type="ARBA" id="ARBA00022842"/>
    </source>
</evidence>
<dbReference type="InterPro" id="IPR023198">
    <property type="entry name" value="PGP-like_dom2"/>
</dbReference>
<dbReference type="InterPro" id="IPR041492">
    <property type="entry name" value="HAD_2"/>
</dbReference>
<dbReference type="SUPFAM" id="SSF56784">
    <property type="entry name" value="HAD-like"/>
    <property type="match status" value="1"/>
</dbReference>
<dbReference type="InterPro" id="IPR023214">
    <property type="entry name" value="HAD_sf"/>
</dbReference>
<dbReference type="EMBL" id="JXKD01000009">
    <property type="protein sequence ID" value="OJG10279.1"/>
    <property type="molecule type" value="Genomic_DNA"/>
</dbReference>
<evidence type="ECO:0000313" key="6">
    <source>
        <dbReference type="EMBL" id="OJG10279.1"/>
    </source>
</evidence>
<dbReference type="PANTHER" id="PTHR46193">
    <property type="entry name" value="6-PHOSPHOGLUCONATE PHOSPHATASE"/>
    <property type="match status" value="1"/>
</dbReference>
<dbReference type="Gene3D" id="1.10.150.240">
    <property type="entry name" value="Putative phosphatase, domain 2"/>
    <property type="match status" value="1"/>
</dbReference>